<feature type="region of interest" description="Disordered" evidence="1">
    <location>
        <begin position="168"/>
        <end position="208"/>
    </location>
</feature>
<evidence type="ECO:0000313" key="4">
    <source>
        <dbReference type="Proteomes" id="UP000566813"/>
    </source>
</evidence>
<feature type="domain" description="DUF4142" evidence="2">
    <location>
        <begin position="30"/>
        <end position="160"/>
    </location>
</feature>
<dbReference type="InterPro" id="IPR025419">
    <property type="entry name" value="DUF4142"/>
</dbReference>
<name>A0A7X1KMW3_9SPHN</name>
<dbReference type="RefSeq" id="WP_185665014.1">
    <property type="nucleotide sequence ID" value="NZ_JACLAW010000011.1"/>
</dbReference>
<dbReference type="EMBL" id="JACLAW010000011">
    <property type="protein sequence ID" value="MBC2666720.1"/>
    <property type="molecule type" value="Genomic_DNA"/>
</dbReference>
<accession>A0A7X1KMW3</accession>
<evidence type="ECO:0000259" key="2">
    <source>
        <dbReference type="Pfam" id="PF13628"/>
    </source>
</evidence>
<evidence type="ECO:0000256" key="1">
    <source>
        <dbReference type="SAM" id="MobiDB-lite"/>
    </source>
</evidence>
<comment type="caution">
    <text evidence="3">The sequence shown here is derived from an EMBL/GenBank/DDBJ whole genome shotgun (WGS) entry which is preliminary data.</text>
</comment>
<dbReference type="Proteomes" id="UP000566813">
    <property type="component" value="Unassembled WGS sequence"/>
</dbReference>
<evidence type="ECO:0000313" key="3">
    <source>
        <dbReference type="EMBL" id="MBC2666720.1"/>
    </source>
</evidence>
<protein>
    <submittedName>
        <fullName evidence="3">DUF4142 domain-containing protein</fullName>
    </submittedName>
</protein>
<reference evidence="3 4" key="1">
    <citation type="submission" date="2020-08" db="EMBL/GenBank/DDBJ databases">
        <title>The genome sequence of type strain Novosphingobium flavum NBRC 111647.</title>
        <authorList>
            <person name="Liu Y."/>
        </authorList>
    </citation>
    <scope>NUCLEOTIDE SEQUENCE [LARGE SCALE GENOMIC DNA]</scope>
    <source>
        <strain evidence="3 4">NBRC 111647</strain>
    </source>
</reference>
<keyword evidence="4" id="KW-1185">Reference proteome</keyword>
<dbReference type="AlphaFoldDB" id="A0A7X1KMW3"/>
<organism evidence="3 4">
    <name type="scientific">Novosphingobium flavum</name>
    <dbReference type="NCBI Taxonomy" id="1778672"/>
    <lineage>
        <taxon>Bacteria</taxon>
        <taxon>Pseudomonadati</taxon>
        <taxon>Pseudomonadota</taxon>
        <taxon>Alphaproteobacteria</taxon>
        <taxon>Sphingomonadales</taxon>
        <taxon>Sphingomonadaceae</taxon>
        <taxon>Novosphingobium</taxon>
    </lineage>
</organism>
<proteinExistence type="predicted"/>
<sequence>MPVLAGCGVSHETKEASISEDFSGQAVSPAQFVDAASQLYEYQVSAARLAITNSIQTKVEYYAYYRVKEAERLKGLLGEAAPGKAAAPLNAAQIKSLTELGRLFDFFFDEKYVRSQIAVQKSLLTLMDNYSRQGDDPALKAFAARNLPIVRGNLLAAQGLMSVVHGPETKPHYEFRPGQKRPDPLKDHNAGLLDAQVSAEGAKNDNVG</sequence>
<dbReference type="Pfam" id="PF13628">
    <property type="entry name" value="DUF4142"/>
    <property type="match status" value="1"/>
</dbReference>
<feature type="compositionally biased region" description="Basic and acidic residues" evidence="1">
    <location>
        <begin position="168"/>
        <end position="189"/>
    </location>
</feature>
<gene>
    <name evidence="3" type="ORF">H7F51_14455</name>
</gene>